<keyword evidence="4" id="KW-1185">Reference proteome</keyword>
<evidence type="ECO:0000256" key="2">
    <source>
        <dbReference type="SAM" id="Phobius"/>
    </source>
</evidence>
<gene>
    <name evidence="3" type="ORF">D9757_001339</name>
</gene>
<protein>
    <submittedName>
        <fullName evidence="3">Uncharacterized protein</fullName>
    </submittedName>
</protein>
<proteinExistence type="predicted"/>
<dbReference type="OrthoDB" id="3196762at2759"/>
<keyword evidence="2" id="KW-0812">Transmembrane</keyword>
<keyword evidence="2" id="KW-1133">Transmembrane helix</keyword>
<evidence type="ECO:0000256" key="1">
    <source>
        <dbReference type="SAM" id="MobiDB-lite"/>
    </source>
</evidence>
<dbReference type="EMBL" id="JAACJN010000003">
    <property type="protein sequence ID" value="KAF5393024.1"/>
    <property type="molecule type" value="Genomic_DNA"/>
</dbReference>
<reference evidence="3 4" key="1">
    <citation type="journal article" date="2020" name="ISME J.">
        <title>Uncovering the hidden diversity of litter-decomposition mechanisms in mushroom-forming fungi.</title>
        <authorList>
            <person name="Floudas D."/>
            <person name="Bentzer J."/>
            <person name="Ahren D."/>
            <person name="Johansson T."/>
            <person name="Persson P."/>
            <person name="Tunlid A."/>
        </authorList>
    </citation>
    <scope>NUCLEOTIDE SEQUENCE [LARGE SCALE GENOMIC DNA]</scope>
    <source>
        <strain evidence="3 4">CBS 406.79</strain>
    </source>
</reference>
<sequence length="345" mass="39413">MQKPGFLQHPIEQDDITIPRSLFYLSVSSTFVSFILFVVSLCDLGYCSLWITPPACVFTVIYFTGVWILSRTERTEADPTYFPTVVFIGYILTLLWLVAFILTIVSFAVYPHMVDALKYHGLHSVTVGLQRFECFLCIVDLGLVGWFTARAHVIAMEEGNPDHWRIVVEGRKNPVVTHQIRVQGPVNLNDPSNIMEPRAAPPSPPPVPPDWVTAAVLEDNVQPVRRAPKSCPPQIEISPPDDHYDDEDEYISDYYEGQDQLEEEVSHFDAEDLYRHRHGEARNSLPTLIRSTTTQILQKHRTDGLTRKRWKKKSILTHRDNNLRANGCSLHSFHSTIGDLFQIYL</sequence>
<feature type="transmembrane region" description="Helical" evidence="2">
    <location>
        <begin position="51"/>
        <end position="69"/>
    </location>
</feature>
<evidence type="ECO:0000313" key="3">
    <source>
        <dbReference type="EMBL" id="KAF5393024.1"/>
    </source>
</evidence>
<accession>A0A8H5MGI3</accession>
<dbReference type="Proteomes" id="UP000518752">
    <property type="component" value="Unassembled WGS sequence"/>
</dbReference>
<feature type="transmembrane region" description="Helical" evidence="2">
    <location>
        <begin position="81"/>
        <end position="109"/>
    </location>
</feature>
<keyword evidence="2" id="KW-0472">Membrane</keyword>
<organism evidence="3 4">
    <name type="scientific">Collybiopsis confluens</name>
    <dbReference type="NCBI Taxonomy" id="2823264"/>
    <lineage>
        <taxon>Eukaryota</taxon>
        <taxon>Fungi</taxon>
        <taxon>Dikarya</taxon>
        <taxon>Basidiomycota</taxon>
        <taxon>Agaricomycotina</taxon>
        <taxon>Agaricomycetes</taxon>
        <taxon>Agaricomycetidae</taxon>
        <taxon>Agaricales</taxon>
        <taxon>Marasmiineae</taxon>
        <taxon>Omphalotaceae</taxon>
        <taxon>Collybiopsis</taxon>
    </lineage>
</organism>
<dbReference type="AlphaFoldDB" id="A0A8H5MGI3"/>
<comment type="caution">
    <text evidence="3">The sequence shown here is derived from an EMBL/GenBank/DDBJ whole genome shotgun (WGS) entry which is preliminary data.</text>
</comment>
<feature type="transmembrane region" description="Helical" evidence="2">
    <location>
        <begin position="21"/>
        <end position="39"/>
    </location>
</feature>
<evidence type="ECO:0000313" key="4">
    <source>
        <dbReference type="Proteomes" id="UP000518752"/>
    </source>
</evidence>
<name>A0A8H5MGI3_9AGAR</name>
<feature type="region of interest" description="Disordered" evidence="1">
    <location>
        <begin position="225"/>
        <end position="246"/>
    </location>
</feature>